<gene>
    <name evidence="5" type="ORF">F8172_08695</name>
</gene>
<dbReference type="CDD" id="cd04179">
    <property type="entry name" value="DPM_DPG-synthase_like"/>
    <property type="match status" value="1"/>
</dbReference>
<sequence>MKGKSLSIIIPVYNEESTLYDILENYKKLDPLEIIVVANGCTDKSIEIAKSHKCKVLEFPSPLGHNVGRAMGAKEAKGDIFLFADADFTINPSTLEKFLNPLFLGQADVILNNLNYIFYKKQRPHSTTIWRQITNQFFHRPDLGIDSLVSIPHALTKEVIHTIGADCLSNPTLALLKIIQHRFKIHNDLEIDVISPNRYNPAQHLNTPSTLSVSEQRIIGNHIEAISQWLTDLQNPRANYSDGERRRDFLQGLKLKKQSLLPNITLGSEKTSILYNKKQLSVIIPVQNEESTIKNVITEVRKLAPLEIIVVVNGSTDATEKLAIESGATVISYKETLGNDTGRAIGAYFARGDILLFIDGDFVISANDLLPFVHAVQQGVDIALNDLEHYLNYRFPLQIVTACKYGINLACNRKDLGVGSTTAVPHAFSKKCISGIGFETLASPVVSQIKAILNGYNIKNVHRVEVDKMNRIRPDKHFSKTKIDLPPSTTRIVGDHIEGISYLIDKLGPRGGF</sequence>
<evidence type="ECO:0000313" key="6">
    <source>
        <dbReference type="Proteomes" id="UP000475765"/>
    </source>
</evidence>
<keyword evidence="3" id="KW-0808">Transferase</keyword>
<comment type="similarity">
    <text evidence="1">Belongs to the glycosyltransferase 2 family.</text>
</comment>
<dbReference type="GO" id="GO:0004582">
    <property type="term" value="F:dolichyl-phosphate beta-D-mannosyltransferase activity"/>
    <property type="evidence" value="ECO:0007669"/>
    <property type="project" value="InterPro"/>
</dbReference>
<evidence type="ECO:0000256" key="3">
    <source>
        <dbReference type="ARBA" id="ARBA00022679"/>
    </source>
</evidence>
<organism evidence="5 6">
    <name type="scientific">Bacillus cereus</name>
    <dbReference type="NCBI Taxonomy" id="1396"/>
    <lineage>
        <taxon>Bacteria</taxon>
        <taxon>Bacillati</taxon>
        <taxon>Bacillota</taxon>
        <taxon>Bacilli</taxon>
        <taxon>Bacillales</taxon>
        <taxon>Bacillaceae</taxon>
        <taxon>Bacillus</taxon>
        <taxon>Bacillus cereus group</taxon>
    </lineage>
</organism>
<name>A0A9W7QIY6_BACCE</name>
<dbReference type="PANTHER" id="PTHR43398:SF1">
    <property type="entry name" value="DOLICHOL-PHOSPHATE MANNOSYLTRANSFERASE SUBUNIT 1"/>
    <property type="match status" value="1"/>
</dbReference>
<proteinExistence type="inferred from homology"/>
<dbReference type="InterPro" id="IPR029044">
    <property type="entry name" value="Nucleotide-diphossugar_trans"/>
</dbReference>
<dbReference type="InterPro" id="IPR039528">
    <property type="entry name" value="DPM1-like"/>
</dbReference>
<dbReference type="GO" id="GO:0016020">
    <property type="term" value="C:membrane"/>
    <property type="evidence" value="ECO:0007669"/>
    <property type="project" value="GOC"/>
</dbReference>
<dbReference type="AlphaFoldDB" id="A0A9W7QIY6"/>
<evidence type="ECO:0000313" key="5">
    <source>
        <dbReference type="EMBL" id="KAB2398932.1"/>
    </source>
</evidence>
<dbReference type="SUPFAM" id="SSF53448">
    <property type="entry name" value="Nucleotide-diphospho-sugar transferases"/>
    <property type="match status" value="2"/>
</dbReference>
<dbReference type="RefSeq" id="WP_151521862.1">
    <property type="nucleotide sequence ID" value="NZ_WBPL01000045.1"/>
</dbReference>
<reference evidence="5 6" key="1">
    <citation type="submission" date="2019-10" db="EMBL/GenBank/DDBJ databases">
        <title>Bacillus from the desert of Cuatro Cinegas, Coahuila.</title>
        <authorList>
            <person name="Olmedo-Alvarez G."/>
            <person name="Saldana S."/>
            <person name="Barcelo D."/>
        </authorList>
    </citation>
    <scope>NUCLEOTIDE SEQUENCE [LARGE SCALE GENOMIC DNA]</scope>
    <source>
        <strain evidence="5 6">CH417_13T</strain>
    </source>
</reference>
<dbReference type="FunFam" id="3.90.550.10:FF:000134">
    <property type="entry name" value="Glycosyl transferase family 2"/>
    <property type="match status" value="1"/>
</dbReference>
<comment type="caution">
    <text evidence="5">The sequence shown here is derived from an EMBL/GenBank/DDBJ whole genome shotgun (WGS) entry which is preliminary data.</text>
</comment>
<dbReference type="InterPro" id="IPR001173">
    <property type="entry name" value="Glyco_trans_2-like"/>
</dbReference>
<evidence type="ECO:0000259" key="4">
    <source>
        <dbReference type="Pfam" id="PF00535"/>
    </source>
</evidence>
<protein>
    <submittedName>
        <fullName evidence="5">Glycosyltransferase</fullName>
    </submittedName>
</protein>
<feature type="domain" description="Glycosyltransferase 2-like" evidence="4">
    <location>
        <begin position="281"/>
        <end position="384"/>
    </location>
</feature>
<dbReference type="GO" id="GO:0009247">
    <property type="term" value="P:glycolipid biosynthetic process"/>
    <property type="evidence" value="ECO:0007669"/>
    <property type="project" value="TreeGrafter"/>
</dbReference>
<keyword evidence="2" id="KW-0328">Glycosyltransferase</keyword>
<dbReference type="Gene3D" id="3.90.550.10">
    <property type="entry name" value="Spore Coat Polysaccharide Biosynthesis Protein SpsA, Chain A"/>
    <property type="match status" value="2"/>
</dbReference>
<dbReference type="EMBL" id="WBPP01000008">
    <property type="protein sequence ID" value="KAB2398932.1"/>
    <property type="molecule type" value="Genomic_DNA"/>
</dbReference>
<dbReference type="Proteomes" id="UP000475765">
    <property type="component" value="Unassembled WGS sequence"/>
</dbReference>
<evidence type="ECO:0000256" key="2">
    <source>
        <dbReference type="ARBA" id="ARBA00022676"/>
    </source>
</evidence>
<dbReference type="PANTHER" id="PTHR43398">
    <property type="entry name" value="DOLICHOL-PHOSPHATE MANNOSYLTRANSFERASE SUBUNIT 1"/>
    <property type="match status" value="1"/>
</dbReference>
<evidence type="ECO:0000256" key="1">
    <source>
        <dbReference type="ARBA" id="ARBA00006739"/>
    </source>
</evidence>
<accession>A0A9W7QIY6</accession>
<dbReference type="Pfam" id="PF00535">
    <property type="entry name" value="Glycos_transf_2"/>
    <property type="match status" value="2"/>
</dbReference>
<feature type="domain" description="Glycosyltransferase 2-like" evidence="4">
    <location>
        <begin position="7"/>
        <end position="141"/>
    </location>
</feature>